<dbReference type="SUPFAM" id="SSF47819">
    <property type="entry name" value="HRDC-like"/>
    <property type="match status" value="1"/>
</dbReference>
<dbReference type="SMART" id="SM00956">
    <property type="entry name" value="RQC"/>
    <property type="match status" value="1"/>
</dbReference>
<keyword evidence="12" id="KW-0233">DNA recombination</keyword>
<evidence type="ECO:0000256" key="6">
    <source>
        <dbReference type="ARBA" id="ARBA00022763"/>
    </source>
</evidence>
<evidence type="ECO:0000313" key="21">
    <source>
        <dbReference type="Proteomes" id="UP001589628"/>
    </source>
</evidence>
<dbReference type="InterPro" id="IPR011545">
    <property type="entry name" value="DEAD/DEAH_box_helicase_dom"/>
</dbReference>
<dbReference type="GO" id="GO:0004386">
    <property type="term" value="F:helicase activity"/>
    <property type="evidence" value="ECO:0007669"/>
    <property type="project" value="UniProtKB-KW"/>
</dbReference>
<keyword evidence="13" id="KW-0234">DNA repair</keyword>
<evidence type="ECO:0000256" key="2">
    <source>
        <dbReference type="ARBA" id="ARBA00001947"/>
    </source>
</evidence>
<dbReference type="InterPro" id="IPR014001">
    <property type="entry name" value="Helicase_ATP-bd"/>
</dbReference>
<evidence type="ECO:0000259" key="17">
    <source>
        <dbReference type="PROSITE" id="PS50967"/>
    </source>
</evidence>
<dbReference type="CDD" id="cd18794">
    <property type="entry name" value="SF2_C_RecQ"/>
    <property type="match status" value="1"/>
</dbReference>
<dbReference type="InterPro" id="IPR044876">
    <property type="entry name" value="HRDC_dom_sf"/>
</dbReference>
<feature type="domain" description="Helicase ATP-binding" evidence="18">
    <location>
        <begin position="26"/>
        <end position="194"/>
    </location>
</feature>
<evidence type="ECO:0000256" key="1">
    <source>
        <dbReference type="ARBA" id="ARBA00001946"/>
    </source>
</evidence>
<evidence type="ECO:0000259" key="18">
    <source>
        <dbReference type="PROSITE" id="PS51192"/>
    </source>
</evidence>
<dbReference type="InterPro" id="IPR002121">
    <property type="entry name" value="HRDC_dom"/>
</dbReference>
<evidence type="ECO:0000313" key="20">
    <source>
        <dbReference type="EMBL" id="MFB9885008.1"/>
    </source>
</evidence>
<dbReference type="PROSITE" id="PS51194">
    <property type="entry name" value="HELICASE_CTER"/>
    <property type="match status" value="1"/>
</dbReference>
<dbReference type="RefSeq" id="WP_027313367.1">
    <property type="nucleotide sequence ID" value="NZ_JBHLZN010000001.1"/>
</dbReference>
<keyword evidence="11" id="KW-0238">DNA-binding</keyword>
<evidence type="ECO:0000256" key="3">
    <source>
        <dbReference type="ARBA" id="ARBA00005446"/>
    </source>
</evidence>
<dbReference type="InterPro" id="IPR036390">
    <property type="entry name" value="WH_DNA-bd_sf"/>
</dbReference>
<dbReference type="NCBIfam" id="TIGR00614">
    <property type="entry name" value="recQ_fam"/>
    <property type="match status" value="1"/>
</dbReference>
<dbReference type="Gene3D" id="1.10.10.10">
    <property type="entry name" value="Winged helix-like DNA-binding domain superfamily/Winged helix DNA-binding domain"/>
    <property type="match status" value="1"/>
</dbReference>
<evidence type="ECO:0000256" key="9">
    <source>
        <dbReference type="ARBA" id="ARBA00022833"/>
    </source>
</evidence>
<dbReference type="CDD" id="cd17920">
    <property type="entry name" value="DEXHc_RecQ"/>
    <property type="match status" value="1"/>
</dbReference>
<reference evidence="20 21" key="1">
    <citation type="submission" date="2024-09" db="EMBL/GenBank/DDBJ databases">
        <authorList>
            <person name="Sun Q."/>
            <person name="Mori K."/>
        </authorList>
    </citation>
    <scope>NUCLEOTIDE SEQUENCE [LARGE SCALE GENOMIC DNA]</scope>
    <source>
        <strain evidence="20 21">ATCC 51285</strain>
    </source>
</reference>
<keyword evidence="14" id="KW-0413">Isomerase</keyword>
<sequence length="706" mass="80079">MIEQARTLLKQLYGYDHFIGQQEAAIRALLAGQSSLVLMPTGGGKSLCYQLPALILPGVAVVVSPLIALMQDQVANLQRLGVRAACVHQGLEAEAHSQILQQVRQGLLDLLYISPERLLLGSMLELLERSPLALFAIDEAHCLSQWGHDFRPEYRQLCQLVQRFPQVPRLALTATADPQTQQEIISQLQLQHCLVSSFDRPNIRYRVHAKQGGKQQLLQFIRREHPHHPGIIYCGSRKKVEELQGFLQAQGYAAWAYHAGMPHPQREANQAAFLAAGEGLMVATLAFGMGIDKPDVRFVAHMDMPRSLEAYYQESGRAGRDGRPADAWMLYGLQDVLLARKRLAESNLSPERRQLELRRLEAMLQFCEEASCRRQQLLHYFGEQIEPCGNCDNCLHPPARWDATEAARKALSTVYHTRGQGGVATQVEVLLGKSSLSVRAHGFTQLSTFAQGRELTASQWKRLYRQLMAKGLLDWQGDDYQLLSLTEACRPLLRAEQTLWLREEGQDEGYQANRLRLRVSGQQRVLWEALQRQRRELAERQNLPPYQICTDATLMAMLEHRPQNETQLARLPGMNQERLRLYAGSWLALLRLYQQQDGQDSRLTADTHETLALFRVGMEPGQIAKQRVLPENRIYADLAAAIKAGALRITEVLEWPSWQLREVREVLQQLEQDGQGAVLQRAFQHFDGRFPFGELRCLRAVPEDGL</sequence>
<proteinExistence type="inferred from homology"/>
<dbReference type="InterPro" id="IPR004589">
    <property type="entry name" value="DNA_helicase_ATP-dep_RecQ"/>
</dbReference>
<dbReference type="Pfam" id="PF09382">
    <property type="entry name" value="RQC"/>
    <property type="match status" value="1"/>
</dbReference>
<evidence type="ECO:0000259" key="19">
    <source>
        <dbReference type="PROSITE" id="PS51194"/>
    </source>
</evidence>
<comment type="caution">
    <text evidence="20">The sequence shown here is derived from an EMBL/GenBank/DDBJ whole genome shotgun (WGS) entry which is preliminary data.</text>
</comment>
<dbReference type="EMBL" id="JBHLZN010000001">
    <property type="protein sequence ID" value="MFB9885008.1"/>
    <property type="molecule type" value="Genomic_DNA"/>
</dbReference>
<dbReference type="Pfam" id="PF00271">
    <property type="entry name" value="Helicase_C"/>
    <property type="match status" value="1"/>
</dbReference>
<comment type="catalytic activity">
    <reaction evidence="15">
        <text>Couples ATP hydrolysis with the unwinding of duplex DNA by translocating in the 3'-5' direction.</text>
        <dbReference type="EC" id="5.6.2.4"/>
    </reaction>
</comment>
<dbReference type="InterPro" id="IPR001650">
    <property type="entry name" value="Helicase_C-like"/>
</dbReference>
<keyword evidence="8 20" id="KW-0347">Helicase</keyword>
<evidence type="ECO:0000256" key="13">
    <source>
        <dbReference type="ARBA" id="ARBA00023204"/>
    </source>
</evidence>
<evidence type="ECO:0000256" key="8">
    <source>
        <dbReference type="ARBA" id="ARBA00022806"/>
    </source>
</evidence>
<dbReference type="InterPro" id="IPR027417">
    <property type="entry name" value="P-loop_NTPase"/>
</dbReference>
<keyword evidence="4" id="KW-0479">Metal-binding</keyword>
<dbReference type="NCBIfam" id="TIGR01389">
    <property type="entry name" value="recQ"/>
    <property type="match status" value="1"/>
</dbReference>
<evidence type="ECO:0000256" key="10">
    <source>
        <dbReference type="ARBA" id="ARBA00022840"/>
    </source>
</evidence>
<keyword evidence="7" id="KW-0378">Hydrolase</keyword>
<evidence type="ECO:0000256" key="14">
    <source>
        <dbReference type="ARBA" id="ARBA00023235"/>
    </source>
</evidence>
<organism evidence="20 21">
    <name type="scientific">Balneatrix alpica</name>
    <dbReference type="NCBI Taxonomy" id="75684"/>
    <lineage>
        <taxon>Bacteria</taxon>
        <taxon>Pseudomonadati</taxon>
        <taxon>Pseudomonadota</taxon>
        <taxon>Gammaproteobacteria</taxon>
        <taxon>Oceanospirillales</taxon>
        <taxon>Balneatrichaceae</taxon>
        <taxon>Balneatrix</taxon>
    </lineage>
</organism>
<dbReference type="Pfam" id="PF00570">
    <property type="entry name" value="HRDC"/>
    <property type="match status" value="1"/>
</dbReference>
<keyword evidence="6" id="KW-0227">DNA damage</keyword>
<dbReference type="Pfam" id="PF16124">
    <property type="entry name" value="RecQ_Zn_bind"/>
    <property type="match status" value="1"/>
</dbReference>
<dbReference type="EC" id="5.6.2.4" evidence="16"/>
<comment type="cofactor">
    <cofactor evidence="2">
        <name>Zn(2+)</name>
        <dbReference type="ChEBI" id="CHEBI:29105"/>
    </cofactor>
</comment>
<feature type="domain" description="HRDC" evidence="17">
    <location>
        <begin position="520"/>
        <end position="600"/>
    </location>
</feature>
<evidence type="ECO:0000256" key="7">
    <source>
        <dbReference type="ARBA" id="ARBA00022801"/>
    </source>
</evidence>
<evidence type="ECO:0000256" key="5">
    <source>
        <dbReference type="ARBA" id="ARBA00022741"/>
    </source>
</evidence>
<evidence type="ECO:0000256" key="11">
    <source>
        <dbReference type="ARBA" id="ARBA00023125"/>
    </source>
</evidence>
<keyword evidence="10" id="KW-0067">ATP-binding</keyword>
<dbReference type="SMART" id="SM00490">
    <property type="entry name" value="HELICc"/>
    <property type="match status" value="1"/>
</dbReference>
<protein>
    <recommendedName>
        <fullName evidence="16">DNA helicase RecQ</fullName>
        <ecNumber evidence="16">5.6.2.4</ecNumber>
    </recommendedName>
</protein>
<dbReference type="Gene3D" id="3.40.50.300">
    <property type="entry name" value="P-loop containing nucleotide triphosphate hydrolases"/>
    <property type="match status" value="2"/>
</dbReference>
<evidence type="ECO:0000256" key="15">
    <source>
        <dbReference type="ARBA" id="ARBA00034617"/>
    </source>
</evidence>
<gene>
    <name evidence="20" type="primary">recQ</name>
    <name evidence="20" type="ORF">ACFFLH_01105</name>
</gene>
<dbReference type="Pfam" id="PF00270">
    <property type="entry name" value="DEAD"/>
    <property type="match status" value="1"/>
</dbReference>
<dbReference type="InterPro" id="IPR032284">
    <property type="entry name" value="RecQ_Zn-bd"/>
</dbReference>
<evidence type="ECO:0000256" key="16">
    <source>
        <dbReference type="NCBIfam" id="TIGR01389"/>
    </source>
</evidence>
<dbReference type="Gene3D" id="1.10.150.80">
    <property type="entry name" value="HRDC domain"/>
    <property type="match status" value="1"/>
</dbReference>
<evidence type="ECO:0000256" key="4">
    <source>
        <dbReference type="ARBA" id="ARBA00022723"/>
    </source>
</evidence>
<comment type="cofactor">
    <cofactor evidence="1">
        <name>Mg(2+)</name>
        <dbReference type="ChEBI" id="CHEBI:18420"/>
    </cofactor>
</comment>
<dbReference type="SMART" id="SM00341">
    <property type="entry name" value="HRDC"/>
    <property type="match status" value="1"/>
</dbReference>
<dbReference type="InterPro" id="IPR018982">
    <property type="entry name" value="RQC_domain"/>
</dbReference>
<dbReference type="InterPro" id="IPR006293">
    <property type="entry name" value="DNA_helicase_ATP-dep_RecQ_bac"/>
</dbReference>
<dbReference type="InterPro" id="IPR010997">
    <property type="entry name" value="HRDC-like_sf"/>
</dbReference>
<name>A0ABV5Z6U5_9GAMM</name>
<keyword evidence="21" id="KW-1185">Reference proteome</keyword>
<dbReference type="InterPro" id="IPR036388">
    <property type="entry name" value="WH-like_DNA-bd_sf"/>
</dbReference>
<feature type="domain" description="Helicase C-terminal" evidence="19">
    <location>
        <begin position="213"/>
        <end position="361"/>
    </location>
</feature>
<dbReference type="SUPFAM" id="SSF46785">
    <property type="entry name" value="Winged helix' DNA-binding domain"/>
    <property type="match status" value="1"/>
</dbReference>
<accession>A0ABV5Z6U5</accession>
<dbReference type="Proteomes" id="UP001589628">
    <property type="component" value="Unassembled WGS sequence"/>
</dbReference>
<dbReference type="PROSITE" id="PS51192">
    <property type="entry name" value="HELICASE_ATP_BIND_1"/>
    <property type="match status" value="1"/>
</dbReference>
<comment type="similarity">
    <text evidence="3">Belongs to the helicase family. RecQ subfamily.</text>
</comment>
<keyword evidence="9" id="KW-0862">Zinc</keyword>
<dbReference type="Pfam" id="PF14493">
    <property type="entry name" value="HTH_40"/>
    <property type="match status" value="1"/>
</dbReference>
<dbReference type="SMART" id="SM00487">
    <property type="entry name" value="DEXDc"/>
    <property type="match status" value="1"/>
</dbReference>
<dbReference type="InterPro" id="IPR029491">
    <property type="entry name" value="Helicase_HTH"/>
</dbReference>
<keyword evidence="5" id="KW-0547">Nucleotide-binding</keyword>
<dbReference type="PANTHER" id="PTHR13710:SF105">
    <property type="entry name" value="ATP-DEPENDENT DNA HELICASE Q1"/>
    <property type="match status" value="1"/>
</dbReference>
<dbReference type="PANTHER" id="PTHR13710">
    <property type="entry name" value="DNA HELICASE RECQ FAMILY MEMBER"/>
    <property type="match status" value="1"/>
</dbReference>
<dbReference type="PROSITE" id="PS50967">
    <property type="entry name" value="HRDC"/>
    <property type="match status" value="1"/>
</dbReference>
<evidence type="ECO:0000256" key="12">
    <source>
        <dbReference type="ARBA" id="ARBA00023172"/>
    </source>
</evidence>
<dbReference type="SUPFAM" id="SSF52540">
    <property type="entry name" value="P-loop containing nucleoside triphosphate hydrolases"/>
    <property type="match status" value="1"/>
</dbReference>